<dbReference type="InterPro" id="IPR052489">
    <property type="entry name" value="LRWD1"/>
</dbReference>
<reference evidence="9 10" key="1">
    <citation type="submission" date="2015-03" db="EMBL/GenBank/DDBJ databases">
        <title>Draft genome of the nematode, Opisthorchis viverrini.</title>
        <authorList>
            <person name="Mitreva M."/>
        </authorList>
    </citation>
    <scope>NUCLEOTIDE SEQUENCE [LARGE SCALE GENOMIC DNA]</scope>
    <source>
        <strain evidence="9">Khon Kaen</strain>
    </source>
</reference>
<feature type="repeat" description="WD" evidence="5">
    <location>
        <begin position="1946"/>
        <end position="1980"/>
    </location>
</feature>
<protein>
    <submittedName>
        <fullName evidence="9">Leucine Rich repeat-containing domain protein</fullName>
    </submittedName>
</protein>
<dbReference type="PROSITE" id="PS50294">
    <property type="entry name" value="WD_REPEATS_REGION"/>
    <property type="match status" value="1"/>
</dbReference>
<dbReference type="Pfam" id="PF23215">
    <property type="entry name" value="WD_LRWD1"/>
    <property type="match status" value="1"/>
</dbReference>
<evidence type="ECO:0000256" key="2">
    <source>
        <dbReference type="ARBA" id="ARBA00004286"/>
    </source>
</evidence>
<evidence type="ECO:0000259" key="7">
    <source>
        <dbReference type="Pfam" id="PF04905"/>
    </source>
</evidence>
<feature type="region of interest" description="Disordered" evidence="6">
    <location>
        <begin position="75"/>
        <end position="133"/>
    </location>
</feature>
<dbReference type="InterPro" id="IPR038398">
    <property type="entry name" value="NCD2_sf"/>
</dbReference>
<dbReference type="GO" id="GO:0005815">
    <property type="term" value="C:microtubule organizing center"/>
    <property type="evidence" value="ECO:0007669"/>
    <property type="project" value="UniProtKB-SubCell"/>
</dbReference>
<sequence>MSEILEELAAHGFEIVKDESGETLVKLVFMDENDEATGYALVSPEDAKRILSGQATLQNVLDDEGKQVLTLTAVEAEDQPNQQEPVAPQPEPGGPDDEPTVGISDQTGSLAVSKAQPTTQSNPLPTGNGTMEVIEPNSTEAVPTPVDKESTADAAQGDTSVEQYILSEQTAIVDNKPTQLVTLMDAQGQVLDQKHGEAGEQVVLEMHGQMFSYELQGPSENGEPITSTLLVSSGDADAEASEGTATQLSERDTSSATASGNWVEQPATSSAADETGDAPPVGQQFTLTEAVAMVDGEALQTVILTDENGNVLDQKQGRTGEHVIIEMSGNSLEYVFLGPTENGEPITTTLVVTTDPDVAEHTEASGAELSEAVTTVSNWCPTGLPSEFYSILCRQVESIVATRIPQTEDGTAFYQPEPYHRKLGSLPTYHQMTNLAENYQIGATHGETLERYEELRNFARIYRPSGPQSRALTKYEIAMNEAAAQLCRYQPGLLFHKRELFHLAKETVEHSQTILNSERRLIHQGQETATQFQHLALQSQAQVVKSVPPTSAVRPQPPRALQSATTTAAAPPPPPQPSPATAAVGGRVASSQLALLESRGLSGIKPQTVGMNSTGIPTFSAPVAGDASLEPGTTVPPQPMTETAITGAAGKPRAPLGDNGMNYYPSMPLMKRDTICKLTTAQDEAIRASALDLILDLPRYDLKSRIDCTNIELACWEQAKQLAAQTDLPIDSTTSENAAGLHAAISALLTNEKRVNSVRDSAALYGRPPGVPQINAAGLSRSSAISALIPYEVACNEAAAYLTAAVPQLLTHRRELSELAKKVVRNSGCLFTNSSAVDKLVVGGGVYRFYCSDQLPELDLSAADQLLTDPLDRSDSPDSGCCLNGGDAEPENVIASFQTLALSCEECNNVIDDVTIYTSTGTDSLKKVRILNLSDCGFTGMIPMHLNQCPNMIELNLSGNALSAFPRCLHLPKLKRLNLRNNPRLQNPNPSTGLVEPPLVEQFPRLVSVELDPPLVKASDVRLSLRIILVLSRQALACLCPYLKTINGEEFTEEPTEETIKAIQTVKHQLSTLIYSKWEDDIAGFYKKGLPKRDTIRVIETLVLHAVKRSVDVGNPFAHCKSILARRVAEDFLSPKMLDDDVEDEATERLQRISEMSDEEEIRDSDSEVDVDEQESTRGATLEESSALESETMALDERDSSSSLVKTKAIPSRRSKKVNSEFTEASVAEREAEAAAANLTLLPDEPPDRLINVVGQALRHGKTVVYAVIRTAARQPDGELIPVGGGLGITSSTMPPVTSTFPTLSSVPEPTPELSSTVIQTQYEDEMFSDEPSPVAASVDEAAPVAQPTSIPRHKPAPKSVKLAAQRKQALARKKTQPKTDLSQQSSPVATQDTSLHTRRPGLLTRPTAEAKKPGRNIPKILPRTPTKPLPKPPPPPKPPVVKTPVSKPPAQKTPKTSTNKAKPSVTKSLPPTAAVSSVGPVYTVQQRRLLPSDYIIRPSQSESQPAYVVPNILAQTKLAGVSAVPTVPVSTAPPSAFSTSDVSTAAPVAPTHVPTAPARAPTVAACTPVPARVPTTPSASPTAATPKRSPVSTPRRGRPPGSQSVAKKQAAAEIAAKETSFLLENVRIPPPHAPPPSTMRMSTRDTNRLKRFSVYGVIDTAAALAGDEDALIAAALAVEEEQEANAAREILESAVVLSEQDTAIAEAAVAKEKENASVVVIGADTGGWIVADKPSPAKQQAPTQVEVPDDTRKRRRRTLPTPSREDVEDADFNPYSPAAGRKRASKALSPKPSSEPKRAAIASFTHEPPERAAQEPKKDIKSLTQLGSVVDYDPLHFIRCHARDNDPLDCDTKVWRCAFEPSVDDPTNETSNVVATCGGECVCLIDCRSGRVMKRFKHLGEEFYSLAWTTVEMAAGHKTNLLAAAGKLREIRLLHPEQLVCYAEMRGHKDDIACMIFHPEKPTILFSGDSKASVLVWDIGIPSAPEYRTRHQLLMRLACPRRNLNPVLNLIFLPKFDALLAGCEDGVFMWSLPEFRREKHNEEKEPDLELKIPTRREPCFDGLAKLTENLVVVKCVEEGEIYVFDYNQVVQKVKRLTSSKKVVNVEIRGQLRWQTTEEIYINVTARSNLHTVVCGDNEGTIWLYDLQKQVEEDARRFKTKPIKASLLKALMCLILEWPECSIGGAKEEDTQIKESITSGFKNPVVNATDISHDGQYLAAVTDNNLVCIWKFSAIQFIRFHTVKVLRSNEPVHYYQVQRNFVGISSTVYFLRNEHSPMYSVPKFHRCKSVVCVQDRHAVGKEVQMNTTSLIRVANELT</sequence>
<dbReference type="Pfam" id="PF04905">
    <property type="entry name" value="NCD2"/>
    <property type="match status" value="2"/>
</dbReference>
<feature type="region of interest" description="Disordered" evidence="6">
    <location>
        <begin position="1326"/>
        <end position="1478"/>
    </location>
</feature>
<keyword evidence="5" id="KW-0853">WD repeat</keyword>
<feature type="compositionally biased region" description="Polar residues" evidence="6">
    <location>
        <begin position="1454"/>
        <end position="1470"/>
    </location>
</feature>
<dbReference type="InterPro" id="IPR032675">
    <property type="entry name" value="LRR_dom_sf"/>
</dbReference>
<feature type="compositionally biased region" description="Polar residues" evidence="6">
    <location>
        <begin position="103"/>
        <end position="129"/>
    </location>
</feature>
<keyword evidence="10" id="KW-1185">Reference proteome</keyword>
<feature type="region of interest" description="Disordered" evidence="6">
    <location>
        <begin position="613"/>
        <end position="639"/>
    </location>
</feature>
<keyword evidence="4" id="KW-0433">Leucine-rich repeat</keyword>
<feature type="region of interest" description="Disordered" evidence="6">
    <location>
        <begin position="1569"/>
        <end position="1610"/>
    </location>
</feature>
<dbReference type="PANTHER" id="PTHR24370:SF10">
    <property type="entry name" value="LEUCINE-RICH REPEAT AND WD REPEAT-CONTAINING PROTEIN 1"/>
    <property type="match status" value="1"/>
</dbReference>
<dbReference type="GO" id="GO:0006325">
    <property type="term" value="P:chromatin organization"/>
    <property type="evidence" value="ECO:0007669"/>
    <property type="project" value="TreeGrafter"/>
</dbReference>
<keyword evidence="3" id="KW-0158">Chromosome</keyword>
<feature type="compositionally biased region" description="Polar residues" evidence="6">
    <location>
        <begin position="1379"/>
        <end position="1395"/>
    </location>
</feature>
<feature type="domain" description="NAB co-repressor" evidence="7">
    <location>
        <begin position="445"/>
        <end position="511"/>
    </location>
</feature>
<name>A0A1S8WKK1_OPIVI</name>
<feature type="compositionally biased region" description="Acidic residues" evidence="6">
    <location>
        <begin position="1156"/>
        <end position="1174"/>
    </location>
</feature>
<dbReference type="SUPFAM" id="SSF50978">
    <property type="entry name" value="WD40 repeat-like"/>
    <property type="match status" value="1"/>
</dbReference>
<dbReference type="Proteomes" id="UP000243686">
    <property type="component" value="Unassembled WGS sequence"/>
</dbReference>
<evidence type="ECO:0000256" key="1">
    <source>
        <dbReference type="ARBA" id="ARBA00004267"/>
    </source>
</evidence>
<dbReference type="InterPro" id="IPR001680">
    <property type="entry name" value="WD40_rpt"/>
</dbReference>
<feature type="compositionally biased region" description="Low complexity" evidence="6">
    <location>
        <begin position="1569"/>
        <end position="1591"/>
    </location>
</feature>
<dbReference type="InterPro" id="IPR015943">
    <property type="entry name" value="WD40/YVTN_repeat-like_dom_sf"/>
</dbReference>
<feature type="compositionally biased region" description="Polar residues" evidence="6">
    <location>
        <begin position="243"/>
        <end position="272"/>
    </location>
</feature>
<evidence type="ECO:0000256" key="6">
    <source>
        <dbReference type="SAM" id="MobiDB-lite"/>
    </source>
</evidence>
<dbReference type="GO" id="GO:0005664">
    <property type="term" value="C:nuclear origin of replication recognition complex"/>
    <property type="evidence" value="ECO:0007669"/>
    <property type="project" value="TreeGrafter"/>
</dbReference>
<dbReference type="GO" id="GO:0045892">
    <property type="term" value="P:negative regulation of DNA-templated transcription"/>
    <property type="evidence" value="ECO:0007669"/>
    <property type="project" value="InterPro"/>
</dbReference>
<dbReference type="InterPro" id="IPR036322">
    <property type="entry name" value="WD40_repeat_dom_sf"/>
</dbReference>
<feature type="compositionally biased region" description="Low complexity" evidence="6">
    <location>
        <begin position="1180"/>
        <end position="1193"/>
    </location>
</feature>
<dbReference type="SUPFAM" id="SSF52047">
    <property type="entry name" value="RNI-like"/>
    <property type="match status" value="1"/>
</dbReference>
<dbReference type="Gene3D" id="3.80.10.10">
    <property type="entry name" value="Ribonuclease Inhibitor"/>
    <property type="match status" value="1"/>
</dbReference>
<evidence type="ECO:0000313" key="10">
    <source>
        <dbReference type="Proteomes" id="UP000243686"/>
    </source>
</evidence>
<dbReference type="EMBL" id="KV906297">
    <property type="protein sequence ID" value="OON14969.1"/>
    <property type="molecule type" value="Genomic_DNA"/>
</dbReference>
<evidence type="ECO:0000256" key="3">
    <source>
        <dbReference type="ARBA" id="ARBA00022454"/>
    </source>
</evidence>
<dbReference type="PANTHER" id="PTHR24370">
    <property type="entry name" value="OPTICIN"/>
    <property type="match status" value="1"/>
</dbReference>
<dbReference type="InterPro" id="IPR056160">
    <property type="entry name" value="WD_LRWD1"/>
</dbReference>
<dbReference type="InterPro" id="IPR006989">
    <property type="entry name" value="NAB_co-repressor_dom"/>
</dbReference>
<comment type="subcellular location">
    <subcellularLocation>
        <location evidence="2">Chromosome</location>
    </subcellularLocation>
    <subcellularLocation>
        <location evidence="1">Cytoplasm</location>
        <location evidence="1">Cytoskeleton</location>
        <location evidence="1">Microtubule organizing center</location>
    </subcellularLocation>
</comment>
<dbReference type="PRINTS" id="PR01217">
    <property type="entry name" value="PRICHEXTENSN"/>
</dbReference>
<dbReference type="Gene3D" id="1.20.120.2010">
    <property type="entry name" value="NAB conserved domain 2"/>
    <property type="match status" value="2"/>
</dbReference>
<dbReference type="SMART" id="SM00320">
    <property type="entry name" value="WD40"/>
    <property type="match status" value="4"/>
</dbReference>
<organism evidence="9 10">
    <name type="scientific">Opisthorchis viverrini</name>
    <name type="common">Southeast Asian liver fluke</name>
    <dbReference type="NCBI Taxonomy" id="6198"/>
    <lineage>
        <taxon>Eukaryota</taxon>
        <taxon>Metazoa</taxon>
        <taxon>Spiralia</taxon>
        <taxon>Lophotrochozoa</taxon>
        <taxon>Platyhelminthes</taxon>
        <taxon>Trematoda</taxon>
        <taxon>Digenea</taxon>
        <taxon>Opisthorchiida</taxon>
        <taxon>Opisthorchiata</taxon>
        <taxon>Opisthorchiidae</taxon>
        <taxon>Opisthorchis</taxon>
    </lineage>
</organism>
<proteinExistence type="predicted"/>
<evidence type="ECO:0000259" key="8">
    <source>
        <dbReference type="Pfam" id="PF23215"/>
    </source>
</evidence>
<feature type="region of interest" description="Disordered" evidence="6">
    <location>
        <begin position="546"/>
        <end position="586"/>
    </location>
</feature>
<evidence type="ECO:0000256" key="5">
    <source>
        <dbReference type="PROSITE-ProRule" id="PRU00221"/>
    </source>
</evidence>
<dbReference type="PROSITE" id="PS50082">
    <property type="entry name" value="WD_REPEATS_2"/>
    <property type="match status" value="1"/>
</dbReference>
<dbReference type="Gene3D" id="2.130.10.10">
    <property type="entry name" value="YVTN repeat-like/Quinoprotein amine dehydrogenase"/>
    <property type="match status" value="1"/>
</dbReference>
<evidence type="ECO:0000313" key="9">
    <source>
        <dbReference type="EMBL" id="OON14969.1"/>
    </source>
</evidence>
<feature type="domain" description="Leucine-rich repeat and WD repeat-containing protein 1 WD" evidence="8">
    <location>
        <begin position="1831"/>
        <end position="2231"/>
    </location>
</feature>
<feature type="compositionally biased region" description="Pro residues" evidence="6">
    <location>
        <begin position="1426"/>
        <end position="1442"/>
    </location>
</feature>
<accession>A0A1S8WKK1</accession>
<dbReference type="GO" id="GO:0003682">
    <property type="term" value="F:chromatin binding"/>
    <property type="evidence" value="ECO:0007669"/>
    <property type="project" value="TreeGrafter"/>
</dbReference>
<feature type="domain" description="NAB co-repressor" evidence="7">
    <location>
        <begin position="787"/>
        <end position="834"/>
    </location>
</feature>
<feature type="region of interest" description="Disordered" evidence="6">
    <location>
        <begin position="1732"/>
        <end position="1800"/>
    </location>
</feature>
<gene>
    <name evidence="9" type="ORF">X801_09234</name>
</gene>
<feature type="region of interest" description="Disordered" evidence="6">
    <location>
        <begin position="233"/>
        <end position="281"/>
    </location>
</feature>
<feature type="region of interest" description="Disordered" evidence="6">
    <location>
        <begin position="1155"/>
        <end position="1217"/>
    </location>
</feature>
<dbReference type="GO" id="GO:0071169">
    <property type="term" value="P:establishment of protein localization to chromatin"/>
    <property type="evidence" value="ECO:0007669"/>
    <property type="project" value="TreeGrafter"/>
</dbReference>
<feature type="non-terminal residue" evidence="9">
    <location>
        <position position="2318"/>
    </location>
</feature>
<evidence type="ECO:0000256" key="4">
    <source>
        <dbReference type="ARBA" id="ARBA00022614"/>
    </source>
</evidence>